<keyword evidence="1" id="KW-0812">Transmembrane</keyword>
<protein>
    <recommendedName>
        <fullName evidence="2">Ancillary SecYEG translocon subunit/Cell division coordinator CpoB TPR domain-containing protein</fullName>
    </recommendedName>
</protein>
<dbReference type="Gene3D" id="1.25.40.10">
    <property type="entry name" value="Tetratricopeptide repeat domain"/>
    <property type="match status" value="1"/>
</dbReference>
<evidence type="ECO:0000256" key="1">
    <source>
        <dbReference type="SAM" id="Phobius"/>
    </source>
</evidence>
<sequence length="222" mass="25244">MMSEPLEREIDEELRKKQLNSIWDRFGIYLIGLVIVVILSVGGYETVGYINKINSEKISDQFESALELVRDNEEVMAKNIFIEISEASTGYSGLSLFNLSNLSYNSGNYDEALLYLKKASQNEEISKKIRDFAILRSGFIMLERNRIEEIEETLGVLLNDGATFSFHAKEIIALAYYRDGRYKKSSEIFKEISNDASAPSTISVRAKIFSSQAYSHEDKDSE</sequence>
<evidence type="ECO:0000259" key="2">
    <source>
        <dbReference type="Pfam" id="PF09976"/>
    </source>
</evidence>
<name>A0A381QAR1_9ZZZZ</name>
<gene>
    <name evidence="3" type="ORF">METZ01_LOCUS28333</name>
</gene>
<dbReference type="InterPro" id="IPR011990">
    <property type="entry name" value="TPR-like_helical_dom_sf"/>
</dbReference>
<feature type="transmembrane region" description="Helical" evidence="1">
    <location>
        <begin position="26"/>
        <end position="44"/>
    </location>
</feature>
<proteinExistence type="predicted"/>
<organism evidence="3">
    <name type="scientific">marine metagenome</name>
    <dbReference type="NCBI Taxonomy" id="408172"/>
    <lineage>
        <taxon>unclassified sequences</taxon>
        <taxon>metagenomes</taxon>
        <taxon>ecological metagenomes</taxon>
    </lineage>
</organism>
<dbReference type="SUPFAM" id="SSF48452">
    <property type="entry name" value="TPR-like"/>
    <property type="match status" value="1"/>
</dbReference>
<dbReference type="InterPro" id="IPR018704">
    <property type="entry name" value="SecYEG/CpoB_TPR"/>
</dbReference>
<feature type="domain" description="Ancillary SecYEG translocon subunit/Cell division coordinator CpoB TPR" evidence="2">
    <location>
        <begin position="23"/>
        <end position="154"/>
    </location>
</feature>
<dbReference type="AlphaFoldDB" id="A0A381QAR1"/>
<accession>A0A381QAR1</accession>
<dbReference type="EMBL" id="UINC01001247">
    <property type="protein sequence ID" value="SUZ75479.1"/>
    <property type="molecule type" value="Genomic_DNA"/>
</dbReference>
<dbReference type="Pfam" id="PF09976">
    <property type="entry name" value="TPR_21"/>
    <property type="match status" value="1"/>
</dbReference>
<reference evidence="3" key="1">
    <citation type="submission" date="2018-05" db="EMBL/GenBank/DDBJ databases">
        <authorList>
            <person name="Lanie J.A."/>
            <person name="Ng W.-L."/>
            <person name="Kazmierczak K.M."/>
            <person name="Andrzejewski T.M."/>
            <person name="Davidsen T.M."/>
            <person name="Wayne K.J."/>
            <person name="Tettelin H."/>
            <person name="Glass J.I."/>
            <person name="Rusch D."/>
            <person name="Podicherti R."/>
            <person name="Tsui H.-C.T."/>
            <person name="Winkler M.E."/>
        </authorList>
    </citation>
    <scope>NUCLEOTIDE SEQUENCE</scope>
</reference>
<evidence type="ECO:0000313" key="3">
    <source>
        <dbReference type="EMBL" id="SUZ75479.1"/>
    </source>
</evidence>
<keyword evidence="1" id="KW-1133">Transmembrane helix</keyword>
<keyword evidence="1" id="KW-0472">Membrane</keyword>